<organism evidence="4 5">
    <name type="scientific">Ramlibacter rhizophilus</name>
    <dbReference type="NCBI Taxonomy" id="1781167"/>
    <lineage>
        <taxon>Bacteria</taxon>
        <taxon>Pseudomonadati</taxon>
        <taxon>Pseudomonadota</taxon>
        <taxon>Betaproteobacteria</taxon>
        <taxon>Burkholderiales</taxon>
        <taxon>Comamonadaceae</taxon>
        <taxon>Ramlibacter</taxon>
    </lineage>
</organism>
<name>A0A4Z0BDN8_9BURK</name>
<evidence type="ECO:0000256" key="2">
    <source>
        <dbReference type="ARBA" id="ARBA00023002"/>
    </source>
</evidence>
<accession>A0A4Z0BDN8</accession>
<keyword evidence="4" id="KW-0223">Dioxygenase</keyword>
<evidence type="ECO:0000256" key="1">
    <source>
        <dbReference type="ARBA" id="ARBA00001954"/>
    </source>
</evidence>
<dbReference type="Gene3D" id="3.60.130.10">
    <property type="entry name" value="Clavaminate synthase-like"/>
    <property type="match status" value="1"/>
</dbReference>
<feature type="domain" description="TauD/TfdA-like" evidence="3">
    <location>
        <begin position="50"/>
        <end position="305"/>
    </location>
</feature>
<protein>
    <submittedName>
        <fullName evidence="4">Taurine catabolism dioxygenase TauD</fullName>
    </submittedName>
</protein>
<comment type="cofactor">
    <cofactor evidence="1">
        <name>Fe(2+)</name>
        <dbReference type="ChEBI" id="CHEBI:29033"/>
    </cofactor>
</comment>
<dbReference type="PANTHER" id="PTHR10696:SF54">
    <property type="entry name" value="FAMILY OXIDOREDUCTASE, PUTATIVE (AFU_ORTHOLOGUE AFUA_4G13850)-RELATED"/>
    <property type="match status" value="1"/>
</dbReference>
<dbReference type="InterPro" id="IPR003819">
    <property type="entry name" value="TauD/TfdA-like"/>
</dbReference>
<reference evidence="4 5" key="1">
    <citation type="submission" date="2019-03" db="EMBL/GenBank/DDBJ databases">
        <title>Ramlibacter rhizophilus CCTCC AB2015357, whole genome shotgun sequence.</title>
        <authorList>
            <person name="Zhang X."/>
            <person name="Feng G."/>
            <person name="Zhu H."/>
        </authorList>
    </citation>
    <scope>NUCLEOTIDE SEQUENCE [LARGE SCALE GENOMIC DNA]</scope>
    <source>
        <strain evidence="4 5">CCTCC AB2015357</strain>
    </source>
</reference>
<dbReference type="GO" id="GO:0016706">
    <property type="term" value="F:2-oxoglutarate-dependent dioxygenase activity"/>
    <property type="evidence" value="ECO:0007669"/>
    <property type="project" value="UniProtKB-ARBA"/>
</dbReference>
<dbReference type="EMBL" id="SMLL01000007">
    <property type="protein sequence ID" value="TFY97435.1"/>
    <property type="molecule type" value="Genomic_DNA"/>
</dbReference>
<proteinExistence type="predicted"/>
<dbReference type="Pfam" id="PF02668">
    <property type="entry name" value="TauD"/>
    <property type="match status" value="1"/>
</dbReference>
<evidence type="ECO:0000313" key="5">
    <source>
        <dbReference type="Proteomes" id="UP000297564"/>
    </source>
</evidence>
<gene>
    <name evidence="4" type="ORF">EZ242_18085</name>
</gene>
<keyword evidence="2" id="KW-0560">Oxidoreductase</keyword>
<comment type="caution">
    <text evidence="4">The sequence shown here is derived from an EMBL/GenBank/DDBJ whole genome shotgun (WGS) entry which is preliminary data.</text>
</comment>
<dbReference type="InterPro" id="IPR042098">
    <property type="entry name" value="TauD-like_sf"/>
</dbReference>
<dbReference type="InterPro" id="IPR050411">
    <property type="entry name" value="AlphaKG_dependent_hydroxylases"/>
</dbReference>
<dbReference type="Proteomes" id="UP000297564">
    <property type="component" value="Unassembled WGS sequence"/>
</dbReference>
<sequence>MTARAVTGPAAWTAEDMRRDPRWVVPLTEAEQAELRAAAAGLAGRGPGLAFGAREFPLPLLGPRLARMREELEDGRGVVLLRGVPVEGWDLPTVEQVYWGIGAHLGTALAQTPRGELLVRVEDRGGDQYRDPTARGFHTARRLPFHNDQGDVVGLLCVRTSLSGGASCIASAAAVHNEILRTRADLLEVLYGPWWCDIRGEQPPGRPPFYVEPRFSQFNGRLFTQHGRTYIDSAQRFAEVPRLTDAQLEAMTLVDALCASDRFRLDMDFQPGDIQFLNNRVVLHSRTDFVDHEEPGRKRLLLRLWLRTPGYEVLPEYFRPRFEDMDYWLRHPVPQAT</sequence>
<evidence type="ECO:0000313" key="4">
    <source>
        <dbReference type="EMBL" id="TFY97435.1"/>
    </source>
</evidence>
<dbReference type="AlphaFoldDB" id="A0A4Z0BDN8"/>
<keyword evidence="5" id="KW-1185">Reference proteome</keyword>
<dbReference type="SUPFAM" id="SSF51197">
    <property type="entry name" value="Clavaminate synthase-like"/>
    <property type="match status" value="1"/>
</dbReference>
<evidence type="ECO:0000259" key="3">
    <source>
        <dbReference type="Pfam" id="PF02668"/>
    </source>
</evidence>
<dbReference type="PANTHER" id="PTHR10696">
    <property type="entry name" value="GAMMA-BUTYROBETAINE HYDROXYLASE-RELATED"/>
    <property type="match status" value="1"/>
</dbReference>
<dbReference type="OrthoDB" id="753054at2"/>